<dbReference type="PANTHER" id="PTHR35271:SF1">
    <property type="entry name" value="ABC TRANSPORTER, SUBSTRATE-BINDING LIPOPROTEIN"/>
    <property type="match status" value="1"/>
</dbReference>
<proteinExistence type="predicted"/>
<dbReference type="InterPro" id="IPR007487">
    <property type="entry name" value="ABC_transpt-TYRBP-like"/>
</dbReference>
<dbReference type="EMBL" id="JACCQK010000231">
    <property type="protein sequence ID" value="MBG0779184.1"/>
    <property type="molecule type" value="Genomic_DNA"/>
</dbReference>
<dbReference type="AlphaFoldDB" id="A0A931CWR4"/>
<dbReference type="PANTHER" id="PTHR35271">
    <property type="entry name" value="ABC TRANSPORTER, SUBSTRATE-BINDING LIPOPROTEIN-RELATED"/>
    <property type="match status" value="1"/>
</dbReference>
<accession>A0A931CWR4</accession>
<reference evidence="1" key="1">
    <citation type="submission" date="2020-07" db="EMBL/GenBank/DDBJ databases">
        <title>Severe corrosion of carbon steel in oil field produced water can be linked to methanogenic archaea containing a special type of NiFe hydrogenase.</title>
        <authorList>
            <person name="Lahme S."/>
            <person name="Mand J."/>
            <person name="Longwell J."/>
            <person name="Smith R."/>
            <person name="Enning D."/>
        </authorList>
    </citation>
    <scope>NUCLEOTIDE SEQUENCE</scope>
    <source>
        <strain evidence="1">MIC098Bin6</strain>
    </source>
</reference>
<dbReference type="Gene3D" id="3.40.50.2300">
    <property type="match status" value="2"/>
</dbReference>
<protein>
    <recommendedName>
        <fullName evidence="3">ABC transporter substrate-binding protein</fullName>
    </recommendedName>
</protein>
<dbReference type="Proteomes" id="UP000706172">
    <property type="component" value="Unassembled WGS sequence"/>
</dbReference>
<evidence type="ECO:0008006" key="3">
    <source>
        <dbReference type="Google" id="ProtNLM"/>
    </source>
</evidence>
<evidence type="ECO:0000313" key="1">
    <source>
        <dbReference type="EMBL" id="MBG0779184.1"/>
    </source>
</evidence>
<dbReference type="Pfam" id="PF04392">
    <property type="entry name" value="ABC_sub_bind"/>
    <property type="match status" value="1"/>
</dbReference>
<name>A0A931CWR4_9BACT</name>
<comment type="caution">
    <text evidence="1">The sequence shown here is derived from an EMBL/GenBank/DDBJ whole genome shotgun (WGS) entry which is preliminary data.</text>
</comment>
<gene>
    <name evidence="1" type="ORF">H0S81_04590</name>
</gene>
<sequence length="338" mass="37429">MLKKCLILIIGILISGWHPSGVQAEKSYRIVTVQHQTFQPYTLSLKGFRQGIQQSEAADKIIIDTFNADGDIAALDAFVDFLKTRQDVDLIFSIGTHSTQRTVREIKTIPIVFTDLGAPETSGVITDWQGSGVNYTGVETRDYVGIGIHLLHELMAFQRIGMIYLKGSPSHEGSIQKVTELSHEAGFEFFTEGFSLRDENNQVLPREDIRENITAALEKVAPKVDVFYVQISNAFDQNFDLFFDCFKKYSLPSTGEPIYITKGLVIGIGRDKEKFGLQCAEYALKILDGADPGGLPMDVGKDFSISLNIEAATVVGYNPSIDILGAADQIFREIETTD</sequence>
<evidence type="ECO:0000313" key="2">
    <source>
        <dbReference type="Proteomes" id="UP000706172"/>
    </source>
</evidence>
<organism evidence="1 2">
    <name type="scientific">Desulfotignum balticum</name>
    <dbReference type="NCBI Taxonomy" id="115781"/>
    <lineage>
        <taxon>Bacteria</taxon>
        <taxon>Pseudomonadati</taxon>
        <taxon>Thermodesulfobacteriota</taxon>
        <taxon>Desulfobacteria</taxon>
        <taxon>Desulfobacterales</taxon>
        <taxon>Desulfobacteraceae</taxon>
        <taxon>Desulfotignum</taxon>
    </lineage>
</organism>